<evidence type="ECO:0000313" key="3">
    <source>
        <dbReference type="EMBL" id="KJE98211.1"/>
    </source>
</evidence>
<dbReference type="InterPro" id="IPR032698">
    <property type="entry name" value="SirB1_N"/>
</dbReference>
<dbReference type="OrthoDB" id="28868at2759"/>
<keyword evidence="4" id="KW-1185">Reference proteome</keyword>
<dbReference type="InParanoid" id="A0A0D2UTA8"/>
<evidence type="ECO:0000256" key="1">
    <source>
        <dbReference type="SAM" id="MobiDB-lite"/>
    </source>
</evidence>
<reference evidence="4" key="1">
    <citation type="submission" date="2011-02" db="EMBL/GenBank/DDBJ databases">
        <title>The Genome Sequence of Capsaspora owczarzaki ATCC 30864.</title>
        <authorList>
            <person name="Russ C."/>
            <person name="Cuomo C."/>
            <person name="Burger G."/>
            <person name="Gray M.W."/>
            <person name="Holland P.W.H."/>
            <person name="King N."/>
            <person name="Lang F.B.F."/>
            <person name="Roger A.J."/>
            <person name="Ruiz-Trillo I."/>
            <person name="Young S.K."/>
            <person name="Zeng Q."/>
            <person name="Gargeya S."/>
            <person name="Alvarado L."/>
            <person name="Berlin A."/>
            <person name="Chapman S.B."/>
            <person name="Chen Z."/>
            <person name="Freedman E."/>
            <person name="Gellesch M."/>
            <person name="Goldberg J."/>
            <person name="Griggs A."/>
            <person name="Gujja S."/>
            <person name="Heilman E."/>
            <person name="Heiman D."/>
            <person name="Howarth C."/>
            <person name="Mehta T."/>
            <person name="Neiman D."/>
            <person name="Pearson M."/>
            <person name="Roberts A."/>
            <person name="Saif S."/>
            <person name="Shea T."/>
            <person name="Shenoy N."/>
            <person name="Sisk P."/>
            <person name="Stolte C."/>
            <person name="Sykes S."/>
            <person name="White J."/>
            <person name="Yandava C."/>
            <person name="Haas B."/>
            <person name="Nusbaum C."/>
            <person name="Birren B."/>
        </authorList>
    </citation>
    <scope>NUCLEOTIDE SEQUENCE</scope>
    <source>
        <strain evidence="4">ATCC 30864</strain>
    </source>
</reference>
<proteinExistence type="predicted"/>
<dbReference type="Proteomes" id="UP000008743">
    <property type="component" value="Unassembled WGS sequence"/>
</dbReference>
<evidence type="ECO:0000313" key="4">
    <source>
        <dbReference type="Proteomes" id="UP000008743"/>
    </source>
</evidence>
<name>A0A0D2UTA8_CAPO3</name>
<dbReference type="AlphaFoldDB" id="A0A0D2UTA8"/>
<evidence type="ECO:0000259" key="2">
    <source>
        <dbReference type="Pfam" id="PF13369"/>
    </source>
</evidence>
<protein>
    <recommendedName>
        <fullName evidence="2">Protein SirB1 N-terminal domain-containing protein</fullName>
    </recommendedName>
</protein>
<accession>A0A0D2UTA8</accession>
<feature type="domain" description="Protein SirB1 N-terminal" evidence="2">
    <location>
        <begin position="259"/>
        <end position="398"/>
    </location>
</feature>
<sequence>MSIRCNSLTSSSPFVINAAVRLMTASPQPTRALSSAVSPSTLNNAASITAAAAAAASIAAVAGCSALAVARGGSLPQTAAMARRPSSSALSALCPPRSASGSMPVTVRCYHDRPTGGVGGSVIAGPSSMAGSVAETAAPASGERLPFVPSRTSINSHATSPSNSMAFVASSPGQLIDRASGLEAERFDEREDAQLMHEWRSLVKDASQHASGGAPAFCASWPRLCQATGTSTFPIERGAVLIARARSPNPLAVIAETEYRLAELVEDARAHLPRNFSGQQRDVAIAAQAVLKAMAEQNYVKNGSTEVFSDYNCFMIDVVLRTRRGAPVLLSTIFMAVMQRLGFESYGFALRPDLMVACSANRSPDGGITPPGDFHWIVDAFRGEIRSVAEMKDAIDLDVAASGDAKQLRPLLAVYDRILLNIYRCIEQSRTRWRGRIIDALLTIHGQYVQDAGGWSFLQRTNKSMLGGVVVHTVSSANRQSNGATVATAAAAVAAPVEPWQPSANAMTATAGVDSLAGSDLSAEGLNLLPPYSSLKKILGVISIIRFLKHERALIHVQRIPLSTSEAEMRLKDVLEHRQMQEVSANGTAGADAMESALASTAMNAAATAAAGGQPKKPASPLEQAPFIATPQRHNLYHARRAMALLEDISDLIKDFLPDSIAPRRQQQLLPLYTKCSQIASEEESRRWAAGMR</sequence>
<organism evidence="3 4">
    <name type="scientific">Capsaspora owczarzaki (strain ATCC 30864)</name>
    <dbReference type="NCBI Taxonomy" id="595528"/>
    <lineage>
        <taxon>Eukaryota</taxon>
        <taxon>Filasterea</taxon>
        <taxon>Capsaspora</taxon>
    </lineage>
</organism>
<dbReference type="EMBL" id="KE346377">
    <property type="protein sequence ID" value="KJE98211.1"/>
    <property type="molecule type" value="Genomic_DNA"/>
</dbReference>
<dbReference type="Pfam" id="PF13369">
    <property type="entry name" value="Transglut_core2"/>
    <property type="match status" value="1"/>
</dbReference>
<feature type="compositionally biased region" description="Polar residues" evidence="1">
    <location>
        <begin position="150"/>
        <end position="164"/>
    </location>
</feature>
<gene>
    <name evidence="3" type="ORF">CAOG_008209</name>
</gene>
<feature type="region of interest" description="Disordered" evidence="1">
    <location>
        <begin position="134"/>
        <end position="164"/>
    </location>
</feature>